<reference evidence="2" key="2">
    <citation type="submission" date="2017-11" db="EMBL/GenBank/DDBJ databases">
        <title>PacBio sequencing of new strain of the secondary endosymbiont Candidatus Hamiltonella defensa.</title>
        <authorList>
            <person name="Strand M.R."/>
            <person name="Oliver K."/>
        </authorList>
    </citation>
    <scope>NUCLEOTIDE SEQUENCE [LARGE SCALE GENOMIC DNA]</scope>
    <source>
        <strain evidence="2">ZA17</strain>
    </source>
</reference>
<protein>
    <submittedName>
        <fullName evidence="1">Phage tail protein</fullName>
    </submittedName>
</protein>
<dbReference type="Pfam" id="PF05489">
    <property type="entry name" value="Phage_tail_X"/>
    <property type="match status" value="1"/>
</dbReference>
<name>A0A2D3TFL6_9ENTR</name>
<gene>
    <name evidence="1" type="ORF">BJP43_09810</name>
</gene>
<reference evidence="2" key="1">
    <citation type="submission" date="2016-10" db="EMBL/GenBank/DDBJ databases">
        <authorList>
            <person name="Chevignon G."/>
        </authorList>
    </citation>
    <scope>NUCLEOTIDE SEQUENCE [LARGE SCALE GENOMIC DNA]</scope>
    <source>
        <strain evidence="2">ZA17</strain>
    </source>
</reference>
<proteinExistence type="predicted"/>
<dbReference type="EMBL" id="CP017613">
    <property type="protein sequence ID" value="ATW34503.1"/>
    <property type="molecule type" value="Genomic_DNA"/>
</dbReference>
<dbReference type="Proteomes" id="UP000229055">
    <property type="component" value="Chromosome"/>
</dbReference>
<accession>A0A2D3TFL6</accession>
<organism evidence="1 2">
    <name type="scientific">Candidatus Williamhamiltonella defendens</name>
    <dbReference type="NCBI Taxonomy" id="138072"/>
    <lineage>
        <taxon>Bacteria</taxon>
        <taxon>Pseudomonadati</taxon>
        <taxon>Pseudomonadota</taxon>
        <taxon>Gammaproteobacteria</taxon>
        <taxon>Enterobacterales</taxon>
        <taxon>Enterobacteriaceae</taxon>
        <taxon>aphid secondary symbionts</taxon>
        <taxon>Candidatus Williamhamiltonella</taxon>
    </lineage>
</organism>
<dbReference type="AlphaFoldDB" id="A0A2D3TFL6"/>
<evidence type="ECO:0000313" key="1">
    <source>
        <dbReference type="EMBL" id="ATW34503.1"/>
    </source>
</evidence>
<dbReference type="InterPro" id="IPR008861">
    <property type="entry name" value="GpX-like"/>
</dbReference>
<dbReference type="RefSeq" id="WP_202972858.1">
    <property type="nucleotide sequence ID" value="NZ_CP017613.1"/>
</dbReference>
<evidence type="ECO:0000313" key="2">
    <source>
        <dbReference type="Proteomes" id="UP000229055"/>
    </source>
</evidence>
<sequence>MKYRTVKGQTVDEIVWKHYGKTRGATEVVLEANPGLAHYGPVLPSGLLMELPDDVPRSLAEDSDCGINPGV</sequence>